<dbReference type="InterPro" id="IPR037171">
    <property type="entry name" value="NagB/RpiA_transferase-like"/>
</dbReference>
<dbReference type="RefSeq" id="WP_197914257.1">
    <property type="nucleotide sequence ID" value="NZ_CP065628.1"/>
</dbReference>
<dbReference type="Proteomes" id="UP000595198">
    <property type="component" value="Chromosome"/>
</dbReference>
<dbReference type="Proteomes" id="UP000594774">
    <property type="component" value="Chromosome"/>
</dbReference>
<dbReference type="InterPro" id="IPR003741">
    <property type="entry name" value="LUD_dom"/>
</dbReference>
<dbReference type="AlphaFoldDB" id="A0AB37GE12"/>
<evidence type="ECO:0000313" key="2">
    <source>
        <dbReference type="EMBL" id="QPR30098.1"/>
    </source>
</evidence>
<reference evidence="4 5" key="1">
    <citation type="submission" date="2020-12" db="EMBL/GenBank/DDBJ databases">
        <title>FDA dAtabase for Regulatory Grade micrObial Sequences (FDA-ARGOS): Supporting development and validation of Infectious Disease Dx tests.</title>
        <authorList>
            <person name="Sproer C."/>
            <person name="Gronow S."/>
            <person name="Severitt S."/>
            <person name="Schroder I."/>
            <person name="Tallon L."/>
            <person name="Sadzewicz L."/>
            <person name="Zhao X."/>
            <person name="Boylan J."/>
            <person name="Ott S."/>
            <person name="Bowen H."/>
            <person name="Vavikolanu K."/>
            <person name="Mehta A."/>
            <person name="Aluvathingal J."/>
            <person name="Nadendla S."/>
            <person name="Lowell S."/>
            <person name="Myers T."/>
            <person name="Yan Y."/>
            <person name="Sichtig H."/>
        </authorList>
    </citation>
    <scope>NUCLEOTIDE SEQUENCE [LARGE SCALE GENOMIC DNA]</scope>
    <source>
        <strain evidence="2 4">FDAARGOS_938</strain>
        <strain evidence="3 5">FDAARGOS_991</strain>
    </source>
</reference>
<dbReference type="EMBL" id="CP066023">
    <property type="protein sequence ID" value="QQB81935.1"/>
    <property type="molecule type" value="Genomic_DNA"/>
</dbReference>
<proteinExistence type="predicted"/>
<dbReference type="Gene3D" id="3.40.50.10420">
    <property type="entry name" value="NagB/RpiA/CoA transferase-like"/>
    <property type="match status" value="1"/>
</dbReference>
<accession>A0AB37GE12</accession>
<keyword evidence="5" id="KW-1185">Reference proteome</keyword>
<evidence type="ECO:0000313" key="3">
    <source>
        <dbReference type="EMBL" id="QQB81935.1"/>
    </source>
</evidence>
<dbReference type="Pfam" id="PF02589">
    <property type="entry name" value="LUD_dom"/>
    <property type="match status" value="1"/>
</dbReference>
<organism evidence="2 4">
    <name type="scientific">Corynebacterium amycolatum</name>
    <dbReference type="NCBI Taxonomy" id="43765"/>
    <lineage>
        <taxon>Bacteria</taxon>
        <taxon>Bacillati</taxon>
        <taxon>Actinomycetota</taxon>
        <taxon>Actinomycetes</taxon>
        <taxon>Mycobacteriales</taxon>
        <taxon>Corynebacteriaceae</taxon>
        <taxon>Corynebacterium</taxon>
    </lineage>
</organism>
<evidence type="ECO:0000313" key="5">
    <source>
        <dbReference type="Proteomes" id="UP000595198"/>
    </source>
</evidence>
<dbReference type="SUPFAM" id="SSF100950">
    <property type="entry name" value="NagB/RpiA/CoA transferase-like"/>
    <property type="match status" value="1"/>
</dbReference>
<gene>
    <name evidence="2" type="ORF">I6G95_07565</name>
    <name evidence="3" type="ORF">I6H48_08135</name>
</gene>
<sequence length="243" mass="25529">MSHSSASANIAKSEILERIRNAQKIAFEGRDLASDAGIVTGEPGTHFNIPRDYERSSDLTAKEIISLADERIADYKADVRRCGSSATEINEAVKKAIADVGASLIGIPEGLDREWVAGLESGGGKANTEIRVDTGFTAEELDELDAIVTSSAVTCAETGTIFLDGSATSGRRALTLVPDIHICVVPASTVVYGIPEAISRLRESDPTAPITMISGPSATSDIELARVEGVHGPRTLIVIIAGQ</sequence>
<dbReference type="InterPro" id="IPR024185">
    <property type="entry name" value="FTHF_cligase-like_sf"/>
</dbReference>
<dbReference type="PANTHER" id="PTHR43682:SF1">
    <property type="entry name" value="LACTATE UTILIZATION PROTEIN C"/>
    <property type="match status" value="1"/>
</dbReference>
<dbReference type="PANTHER" id="PTHR43682">
    <property type="entry name" value="LACTATE UTILIZATION PROTEIN C"/>
    <property type="match status" value="1"/>
</dbReference>
<evidence type="ECO:0000313" key="4">
    <source>
        <dbReference type="Proteomes" id="UP000594774"/>
    </source>
</evidence>
<evidence type="ECO:0000259" key="1">
    <source>
        <dbReference type="Pfam" id="PF02589"/>
    </source>
</evidence>
<protein>
    <submittedName>
        <fullName evidence="2">LUD domain-containing protein</fullName>
    </submittedName>
</protein>
<dbReference type="EMBL" id="CP065628">
    <property type="protein sequence ID" value="QPR30098.1"/>
    <property type="molecule type" value="Genomic_DNA"/>
</dbReference>
<name>A0AB37GE12_CORAY</name>
<feature type="domain" description="LUD" evidence="1">
    <location>
        <begin position="85"/>
        <end position="240"/>
    </location>
</feature>